<evidence type="ECO:0000256" key="2">
    <source>
        <dbReference type="ARBA" id="ARBA00022553"/>
    </source>
</evidence>
<feature type="compositionally biased region" description="Low complexity" evidence="6">
    <location>
        <begin position="103"/>
        <end position="117"/>
    </location>
</feature>
<accession>A0A672VD96</accession>
<feature type="compositionally biased region" description="Low complexity" evidence="6">
    <location>
        <begin position="578"/>
        <end position="590"/>
    </location>
</feature>
<feature type="region of interest" description="Disordered" evidence="6">
    <location>
        <begin position="99"/>
        <end position="227"/>
    </location>
</feature>
<proteinExistence type="predicted"/>
<dbReference type="InterPro" id="IPR011029">
    <property type="entry name" value="DEATH-like_dom_sf"/>
</dbReference>
<dbReference type="AlphaFoldDB" id="A0A672VD96"/>
<reference evidence="9 10" key="1">
    <citation type="submission" date="2019-11" db="EMBL/GenBank/DDBJ databases">
        <title>Strigops habroptila (kakapo) genome, bStrHab1, primary haplotype, v2.</title>
        <authorList>
            <person name="Jarvis E.D."/>
            <person name="Howard J."/>
            <person name="Rhie A."/>
            <person name="Phillippy A."/>
            <person name="Korlach J."/>
            <person name="Digby A."/>
            <person name="Iorns D."/>
            <person name="Eason D."/>
            <person name="Robertson B."/>
            <person name="Raemaekers T."/>
            <person name="Howe K."/>
            <person name="Lewin H."/>
            <person name="Damas J."/>
            <person name="Hastie A."/>
            <person name="Tracey A."/>
            <person name="Chow W."/>
            <person name="Fedrigo O."/>
        </authorList>
    </citation>
    <scope>NUCLEOTIDE SEQUENCE [LARGE SCALE GENOMIC DNA]</scope>
</reference>
<evidence type="ECO:0000256" key="3">
    <source>
        <dbReference type="ARBA" id="ARBA00022588"/>
    </source>
</evidence>
<reference evidence="9" key="3">
    <citation type="submission" date="2025-09" db="UniProtKB">
        <authorList>
            <consortium name="Ensembl"/>
        </authorList>
    </citation>
    <scope>IDENTIFICATION</scope>
</reference>
<feature type="region of interest" description="Disordered" evidence="6">
    <location>
        <begin position="257"/>
        <end position="286"/>
    </location>
</feature>
<evidence type="ECO:0000256" key="6">
    <source>
        <dbReference type="SAM" id="MobiDB-lite"/>
    </source>
</evidence>
<evidence type="ECO:0000313" key="9">
    <source>
        <dbReference type="Ensembl" id="ENSSHBP00005024502.1"/>
    </source>
</evidence>
<dbReference type="RefSeq" id="XP_030347441.1">
    <property type="nucleotide sequence ID" value="XM_030491581.1"/>
</dbReference>
<evidence type="ECO:0000256" key="5">
    <source>
        <dbReference type="ARBA" id="ARBA00022859"/>
    </source>
</evidence>
<dbReference type="RefSeq" id="XP_030347442.1">
    <property type="nucleotide sequence ID" value="XM_030491582.1"/>
</dbReference>
<dbReference type="Pfam" id="PF16739">
    <property type="entry name" value="CARD_2"/>
    <property type="match status" value="1"/>
</dbReference>
<name>A0A672VD96_STRHB</name>
<organism evidence="9 10">
    <name type="scientific">Strigops habroptila</name>
    <name type="common">Kakapo</name>
    <dbReference type="NCBI Taxonomy" id="2489341"/>
    <lineage>
        <taxon>Eukaryota</taxon>
        <taxon>Metazoa</taxon>
        <taxon>Chordata</taxon>
        <taxon>Craniata</taxon>
        <taxon>Vertebrata</taxon>
        <taxon>Euteleostomi</taxon>
        <taxon>Archelosauria</taxon>
        <taxon>Archosauria</taxon>
        <taxon>Dinosauria</taxon>
        <taxon>Saurischia</taxon>
        <taxon>Theropoda</taxon>
        <taxon>Coelurosauria</taxon>
        <taxon>Aves</taxon>
        <taxon>Neognathae</taxon>
        <taxon>Neoaves</taxon>
        <taxon>Telluraves</taxon>
        <taxon>Australaves</taxon>
        <taxon>Psittaciformes</taxon>
        <taxon>Psittacidae</taxon>
        <taxon>Strigops</taxon>
    </lineage>
</organism>
<dbReference type="Ensembl" id="ENSSHBT00005029155.1">
    <property type="protein sequence ID" value="ENSSHBP00005024502.1"/>
    <property type="gene ID" value="ENSSHBG00005020409.1"/>
</dbReference>
<dbReference type="GO" id="GO:0045087">
    <property type="term" value="P:innate immune response"/>
    <property type="evidence" value="ECO:0007669"/>
    <property type="project" value="UniProtKB-KW"/>
</dbReference>
<dbReference type="GeneTree" id="ENSGT01050000245143"/>
<keyword evidence="7" id="KW-0472">Membrane</keyword>
<keyword evidence="2" id="KW-0597">Phosphoprotein</keyword>
<feature type="compositionally biased region" description="Low complexity" evidence="6">
    <location>
        <begin position="478"/>
        <end position="487"/>
    </location>
</feature>
<protein>
    <submittedName>
        <fullName evidence="9">Mitochondrial antiviral signaling protein</fullName>
    </submittedName>
</protein>
<feature type="compositionally biased region" description="Polar residues" evidence="6">
    <location>
        <begin position="118"/>
        <end position="127"/>
    </location>
</feature>
<dbReference type="OMA" id="WDGRQHR"/>
<dbReference type="Gene3D" id="1.10.533.10">
    <property type="entry name" value="Death Domain, Fas"/>
    <property type="match status" value="1"/>
</dbReference>
<dbReference type="GeneID" id="115610309"/>
<keyword evidence="7" id="KW-1133">Transmembrane helix</keyword>
<evidence type="ECO:0000313" key="10">
    <source>
        <dbReference type="Proteomes" id="UP000472266"/>
    </source>
</evidence>
<gene>
    <name evidence="9" type="primary">MAVS</name>
</gene>
<keyword evidence="7" id="KW-0812">Transmembrane</keyword>
<dbReference type="OrthoDB" id="9909785at2759"/>
<evidence type="ECO:0000256" key="7">
    <source>
        <dbReference type="SAM" id="Phobius"/>
    </source>
</evidence>
<dbReference type="GO" id="GO:0005737">
    <property type="term" value="C:cytoplasm"/>
    <property type="evidence" value="ECO:0007669"/>
    <property type="project" value="UniProtKB-ARBA"/>
</dbReference>
<evidence type="ECO:0000256" key="1">
    <source>
        <dbReference type="ARBA" id="ARBA00022499"/>
    </source>
</evidence>
<dbReference type="InParanoid" id="A0A672VD96"/>
<dbReference type="InterPro" id="IPR031964">
    <property type="entry name" value="CARD_dom"/>
</dbReference>
<dbReference type="RefSeq" id="XP_030347440.1">
    <property type="nucleotide sequence ID" value="XM_030491580.1"/>
</dbReference>
<keyword evidence="10" id="KW-1185">Reference proteome</keyword>
<dbReference type="KEGG" id="shab:115610309"/>
<keyword evidence="3" id="KW-0399">Innate immunity</keyword>
<keyword evidence="5" id="KW-0391">Immunity</keyword>
<feature type="compositionally biased region" description="Polar residues" evidence="6">
    <location>
        <begin position="371"/>
        <end position="383"/>
    </location>
</feature>
<dbReference type="Proteomes" id="UP000472266">
    <property type="component" value="Chromosome 8"/>
</dbReference>
<feature type="domain" description="Caspase recruitment" evidence="8">
    <location>
        <begin position="9"/>
        <end position="91"/>
    </location>
</feature>
<sequence length="618" mass="64489">MGFAEEKVYDYIMKNLRNFRNIRVASLADSLSCLTDADRDELHAREEARGSQATVYRFYQHLKCRQGWVRDLIEALRQNNAGDLADELQHVYDSWQACPPAPTTASSPPAASNARPTVTSTAAQTLSPAPNPAPGAPLAEQPHRDLPGAATTMSTDLDARTPVQESLPKTLKQETSRPSPPGSTVHDGVSTGHGAEGHLSHPIEAVQAPAGTPGTGSMSVPSAVPSECGRDWLSRPQHPVCVDNGCFGNANHLRHGAPSLGLGRPHPPRGAEAAHSPRNEPQEDLYISTESPPTLQEAARSGGMQPLISLPPKQAVSISEHGEHLGSFVDVRSPLLIQQQFDAEQKLVGMLGEHGREGADTWMESATLVTGSLPRGTSPSCDTSLKPPGPEKKAPMEVTATSTPSVPPKEHVLLASADPPLGTTAAGSVSGRTSHRVSSATTIWASCSNVEGDVEPSKPGVLLSVAGASPEAGGRCPSGPSSSVSNSLTFRSDPLLVSTESSSSGQALPRASLGCPAPDAGEEASAGASRDSHPLPSWSSTHEVHVEQHPSAQLEAGSDLQDRANPIGNSGFDSVTGLSQGSVPSGDSSGPSLSYLIPTVGIAVVSMVAFLVCTRWHK</sequence>
<dbReference type="RefSeq" id="XP_030347443.1">
    <property type="nucleotide sequence ID" value="XM_030491583.1"/>
</dbReference>
<feature type="region of interest" description="Disordered" evidence="6">
    <location>
        <begin position="371"/>
        <end position="408"/>
    </location>
</feature>
<feature type="region of interest" description="Disordered" evidence="6">
    <location>
        <begin position="465"/>
        <end position="590"/>
    </location>
</feature>
<keyword evidence="1" id="KW-1017">Isopeptide bond</keyword>
<feature type="compositionally biased region" description="Polar residues" evidence="6">
    <location>
        <begin position="567"/>
        <end position="577"/>
    </location>
</feature>
<dbReference type="CTD" id="57506"/>
<reference evidence="9" key="2">
    <citation type="submission" date="2025-08" db="UniProtKB">
        <authorList>
            <consortium name="Ensembl"/>
        </authorList>
    </citation>
    <scope>IDENTIFICATION</scope>
</reference>
<keyword evidence="4" id="KW-0832">Ubl conjugation</keyword>
<feature type="transmembrane region" description="Helical" evidence="7">
    <location>
        <begin position="593"/>
        <end position="613"/>
    </location>
</feature>
<evidence type="ECO:0000256" key="4">
    <source>
        <dbReference type="ARBA" id="ARBA00022843"/>
    </source>
</evidence>
<evidence type="ECO:0000259" key="8">
    <source>
        <dbReference type="Pfam" id="PF16739"/>
    </source>
</evidence>